<keyword evidence="4" id="KW-1185">Reference proteome</keyword>
<dbReference type="InterPro" id="IPR020843">
    <property type="entry name" value="ER"/>
</dbReference>
<keyword evidence="1" id="KW-0560">Oxidoreductase</keyword>
<dbReference type="PROSITE" id="PS01162">
    <property type="entry name" value="QOR_ZETA_CRYSTAL"/>
    <property type="match status" value="1"/>
</dbReference>
<comment type="caution">
    <text evidence="3">The sequence shown here is derived from an EMBL/GenBank/DDBJ whole genome shotgun (WGS) entry which is preliminary data.</text>
</comment>
<dbReference type="PANTHER" id="PTHR11695">
    <property type="entry name" value="ALCOHOL DEHYDROGENASE RELATED"/>
    <property type="match status" value="1"/>
</dbReference>
<dbReference type="RefSeq" id="WP_201373204.1">
    <property type="nucleotide sequence ID" value="NZ_BNJG01000002.1"/>
</dbReference>
<proteinExistence type="predicted"/>
<gene>
    <name evidence="3" type="ORF">KSB_52180</name>
</gene>
<dbReference type="Proteomes" id="UP000654345">
    <property type="component" value="Unassembled WGS sequence"/>
</dbReference>
<evidence type="ECO:0000313" key="3">
    <source>
        <dbReference type="EMBL" id="GHO56743.1"/>
    </source>
</evidence>
<reference evidence="3 4" key="1">
    <citation type="journal article" date="2021" name="Int. J. Syst. Evol. Microbiol.">
        <title>Reticulibacter mediterranei gen. nov., sp. nov., within the new family Reticulibacteraceae fam. nov., and Ktedonospora formicarum gen. nov., sp. nov., Ktedonobacter robiniae sp. nov., Dictyobacter formicarum sp. nov. and Dictyobacter arantiisoli sp. nov., belonging to the class Ktedonobacteria.</title>
        <authorList>
            <person name="Yabe S."/>
            <person name="Zheng Y."/>
            <person name="Wang C.M."/>
            <person name="Sakai Y."/>
            <person name="Abe K."/>
            <person name="Yokota A."/>
            <person name="Donadio S."/>
            <person name="Cavaletti L."/>
            <person name="Monciardini P."/>
        </authorList>
    </citation>
    <scope>NUCLEOTIDE SEQUENCE [LARGE SCALE GENOMIC DNA]</scope>
    <source>
        <strain evidence="3 4">SOSP1-30</strain>
    </source>
</reference>
<dbReference type="Gene3D" id="3.90.180.10">
    <property type="entry name" value="Medium-chain alcohol dehydrogenases, catalytic domain"/>
    <property type="match status" value="1"/>
</dbReference>
<evidence type="ECO:0000313" key="4">
    <source>
        <dbReference type="Proteomes" id="UP000654345"/>
    </source>
</evidence>
<dbReference type="InterPro" id="IPR050700">
    <property type="entry name" value="YIM1/Zinc_Alcohol_DH_Fams"/>
</dbReference>
<protein>
    <submittedName>
        <fullName evidence="3">NADPH:quinone reductase</fullName>
    </submittedName>
</protein>
<accession>A0ABQ3UVG5</accession>
<dbReference type="SUPFAM" id="SSF51735">
    <property type="entry name" value="NAD(P)-binding Rossmann-fold domains"/>
    <property type="match status" value="1"/>
</dbReference>
<evidence type="ECO:0000259" key="2">
    <source>
        <dbReference type="SMART" id="SM00829"/>
    </source>
</evidence>
<dbReference type="EMBL" id="BNJG01000002">
    <property type="protein sequence ID" value="GHO56743.1"/>
    <property type="molecule type" value="Genomic_DNA"/>
</dbReference>
<dbReference type="Gene3D" id="3.40.50.720">
    <property type="entry name" value="NAD(P)-binding Rossmann-like Domain"/>
    <property type="match status" value="1"/>
</dbReference>
<dbReference type="CDD" id="cd05289">
    <property type="entry name" value="MDR_like_2"/>
    <property type="match status" value="1"/>
</dbReference>
<dbReference type="Pfam" id="PF13602">
    <property type="entry name" value="ADH_zinc_N_2"/>
    <property type="match status" value="1"/>
</dbReference>
<dbReference type="InterPro" id="IPR002364">
    <property type="entry name" value="Quin_OxRdtase/zeta-crystal_CS"/>
</dbReference>
<dbReference type="PANTHER" id="PTHR11695:SF294">
    <property type="entry name" value="RETICULON-4-INTERACTING PROTEIN 1, MITOCHONDRIAL"/>
    <property type="match status" value="1"/>
</dbReference>
<dbReference type="InterPro" id="IPR013154">
    <property type="entry name" value="ADH-like_N"/>
</dbReference>
<organism evidence="3 4">
    <name type="scientific">Ktedonobacter robiniae</name>
    <dbReference type="NCBI Taxonomy" id="2778365"/>
    <lineage>
        <taxon>Bacteria</taxon>
        <taxon>Bacillati</taxon>
        <taxon>Chloroflexota</taxon>
        <taxon>Ktedonobacteria</taxon>
        <taxon>Ktedonobacterales</taxon>
        <taxon>Ktedonobacteraceae</taxon>
        <taxon>Ktedonobacter</taxon>
    </lineage>
</organism>
<dbReference type="InterPro" id="IPR011032">
    <property type="entry name" value="GroES-like_sf"/>
</dbReference>
<dbReference type="SUPFAM" id="SSF50129">
    <property type="entry name" value="GroES-like"/>
    <property type="match status" value="1"/>
</dbReference>
<evidence type="ECO:0000256" key="1">
    <source>
        <dbReference type="ARBA" id="ARBA00023002"/>
    </source>
</evidence>
<sequence length="319" mass="33941">MATMKTVQIYTPGNVNVLTYEDVERPVLQKGEILVRVRAAGINPVDYVSRAHGLILSTGTSVLPYVVGWDVSGEVVGLGEGVTQFAVGDEVYGMPRFPHEAKAYSEYITAPVADLALKPRSLSHAEAAGIPLAGLTAWQSLFEVAHLQAGQTILITGGAGGVGHYAIQLAKWRGARVITTTSTRNVEFVRELGADVVIDYTRESLAEAVKDVDVVLDAIGEDVLRDSFKVVKRGGIVVSLPGHKGVKAVGEELAPQYGVTFVLTFVHTSGEHLAQMAELADAGQLRTHLDATFPLKDAGQAHTLSEGGHVRGKLALTVE</sequence>
<dbReference type="InterPro" id="IPR036291">
    <property type="entry name" value="NAD(P)-bd_dom_sf"/>
</dbReference>
<dbReference type="SMART" id="SM00829">
    <property type="entry name" value="PKS_ER"/>
    <property type="match status" value="1"/>
</dbReference>
<dbReference type="Pfam" id="PF08240">
    <property type="entry name" value="ADH_N"/>
    <property type="match status" value="1"/>
</dbReference>
<name>A0ABQ3UVG5_9CHLR</name>
<feature type="domain" description="Enoyl reductase (ER)" evidence="2">
    <location>
        <begin position="13"/>
        <end position="316"/>
    </location>
</feature>